<accession>A0A085MM88</accession>
<dbReference type="Proteomes" id="UP000030764">
    <property type="component" value="Unassembled WGS sequence"/>
</dbReference>
<name>A0A085MM88_9BILA</name>
<dbReference type="Pfam" id="PF01683">
    <property type="entry name" value="EB"/>
    <property type="match status" value="2"/>
</dbReference>
<keyword evidence="4" id="KW-1185">Reference proteome</keyword>
<feature type="domain" description="EB" evidence="1">
    <location>
        <begin position="339"/>
        <end position="395"/>
    </location>
</feature>
<proteinExistence type="predicted"/>
<organism evidence="2 4">
    <name type="scientific">Trichuris suis</name>
    <name type="common">pig whipworm</name>
    <dbReference type="NCBI Taxonomy" id="68888"/>
    <lineage>
        <taxon>Eukaryota</taxon>
        <taxon>Metazoa</taxon>
        <taxon>Ecdysozoa</taxon>
        <taxon>Nematoda</taxon>
        <taxon>Enoplea</taxon>
        <taxon>Dorylaimia</taxon>
        <taxon>Trichinellida</taxon>
        <taxon>Trichuridae</taxon>
        <taxon>Trichuris</taxon>
    </lineage>
</organism>
<evidence type="ECO:0000259" key="1">
    <source>
        <dbReference type="Pfam" id="PF01683"/>
    </source>
</evidence>
<dbReference type="InterPro" id="IPR006149">
    <property type="entry name" value="EB_dom"/>
</dbReference>
<dbReference type="AlphaFoldDB" id="A0A085MM88"/>
<evidence type="ECO:0000313" key="4">
    <source>
        <dbReference type="Proteomes" id="UP000030764"/>
    </source>
</evidence>
<dbReference type="EMBL" id="KL363184">
    <property type="protein sequence ID" value="KFD58334.1"/>
    <property type="molecule type" value="Genomic_DNA"/>
</dbReference>
<evidence type="ECO:0000313" key="2">
    <source>
        <dbReference type="EMBL" id="KFD58334.1"/>
    </source>
</evidence>
<feature type="domain" description="EB" evidence="1">
    <location>
        <begin position="177"/>
        <end position="228"/>
    </location>
</feature>
<dbReference type="SMART" id="SM00289">
    <property type="entry name" value="WR1"/>
    <property type="match status" value="2"/>
</dbReference>
<evidence type="ECO:0000313" key="3">
    <source>
        <dbReference type="EMBL" id="KFD67454.1"/>
    </source>
</evidence>
<reference evidence="2 4" key="1">
    <citation type="journal article" date="2014" name="Nat. Genet.">
        <title>Genome and transcriptome of the porcine whipworm Trichuris suis.</title>
        <authorList>
            <person name="Jex A.R."/>
            <person name="Nejsum P."/>
            <person name="Schwarz E.M."/>
            <person name="Hu L."/>
            <person name="Young N.D."/>
            <person name="Hall R.S."/>
            <person name="Korhonen P.K."/>
            <person name="Liao S."/>
            <person name="Thamsborg S."/>
            <person name="Xia J."/>
            <person name="Xu P."/>
            <person name="Wang S."/>
            <person name="Scheerlinck J.P."/>
            <person name="Hofmann A."/>
            <person name="Sternberg P.W."/>
            <person name="Wang J."/>
            <person name="Gasser R.B."/>
        </authorList>
    </citation>
    <scope>NUCLEOTIDE SEQUENCE [LARGE SCALE GENOMIC DNA]</scope>
    <source>
        <strain evidence="3">DCEP-RM93F</strain>
        <strain evidence="2">DCEP-RM93M</strain>
    </source>
</reference>
<dbReference type="InterPro" id="IPR006150">
    <property type="entry name" value="Cys_repeat_1"/>
</dbReference>
<sequence length="445" mass="50731">MHRCMSMELGQQDFSSHICLQAKRAKSQQTSWDFSVFIICNINFLERTGILTLFFLQYISGLTEGERAKHEKAMDKGRLIIFLVTVCNILRVNAALFGQIGYECDTFNRCHPPNSQCRFDRCHCEPGFDNVYMDHHIVCVKLPHLNESCEPSSHAADRVCSDTHADCIDNLCKCKESYVAVNGQCEFDGRHFGEKCDAEHQCIVPFTYCNEFGTCVCRPGFKFQGGFCQPVERHCLEGEPLLTEGNIANCTIVGAHETGCPEGMYCVPYIEHEEQPNCKQLTVRRGFCCPIPSDLSNLKPNCPLGFALSKWEPCNPATHVRHKDPYIPKTMRPCCPRPCPDHYNFVNGKCYLFNRYPGDSCERDEQCNCGFCYEHPGGEKRCRCKFGFLELYGKCYDQRCFHGDPASDYETGELLFCNATYPDCPADYRCILEFELCCPRMPIYG</sequence>
<dbReference type="EMBL" id="KL367514">
    <property type="protein sequence ID" value="KFD67454.1"/>
    <property type="molecule type" value="Genomic_DNA"/>
</dbReference>
<gene>
    <name evidence="2" type="ORF">M513_00560</name>
    <name evidence="3" type="ORF">M514_00560</name>
</gene>
<protein>
    <recommendedName>
        <fullName evidence="1">EB domain-containing protein</fullName>
    </recommendedName>
</protein>
<dbReference type="Proteomes" id="UP000030758">
    <property type="component" value="Unassembled WGS sequence"/>
</dbReference>